<comment type="similarity">
    <text evidence="7">Belongs to the binding-protein-dependent transport system permease family.</text>
</comment>
<evidence type="ECO:0000313" key="10">
    <source>
        <dbReference type="Proteomes" id="UP000755585"/>
    </source>
</evidence>
<evidence type="ECO:0000256" key="1">
    <source>
        <dbReference type="ARBA" id="ARBA00004651"/>
    </source>
</evidence>
<keyword evidence="6 7" id="KW-0472">Membrane</keyword>
<dbReference type="InterPro" id="IPR000515">
    <property type="entry name" value="MetI-like"/>
</dbReference>
<comment type="subcellular location">
    <subcellularLocation>
        <location evidence="1 7">Cell membrane</location>
        <topology evidence="1 7">Multi-pass membrane protein</topology>
    </subcellularLocation>
</comment>
<feature type="transmembrane region" description="Helical" evidence="7">
    <location>
        <begin position="143"/>
        <end position="167"/>
    </location>
</feature>
<evidence type="ECO:0000256" key="3">
    <source>
        <dbReference type="ARBA" id="ARBA00022475"/>
    </source>
</evidence>
<dbReference type="InterPro" id="IPR035906">
    <property type="entry name" value="MetI-like_sf"/>
</dbReference>
<dbReference type="RefSeq" id="WP_209694327.1">
    <property type="nucleotide sequence ID" value="NZ_BAAAVU010000042.1"/>
</dbReference>
<dbReference type="PANTHER" id="PTHR43744">
    <property type="entry name" value="ABC TRANSPORTER PERMEASE PROTEIN MG189-RELATED-RELATED"/>
    <property type="match status" value="1"/>
</dbReference>
<dbReference type="EMBL" id="JAGINT010000001">
    <property type="protein sequence ID" value="MBP2351427.1"/>
    <property type="molecule type" value="Genomic_DNA"/>
</dbReference>
<gene>
    <name evidence="9" type="ORF">JOF29_002510</name>
</gene>
<keyword evidence="4 7" id="KW-0812">Transmembrane</keyword>
<dbReference type="Proteomes" id="UP000755585">
    <property type="component" value="Unassembled WGS sequence"/>
</dbReference>
<keyword evidence="2 7" id="KW-0813">Transport</keyword>
<dbReference type="SUPFAM" id="SSF161098">
    <property type="entry name" value="MetI-like"/>
    <property type="match status" value="1"/>
</dbReference>
<feature type="transmembrane region" description="Helical" evidence="7">
    <location>
        <begin position="109"/>
        <end position="131"/>
    </location>
</feature>
<reference evidence="9 10" key="1">
    <citation type="submission" date="2021-03" db="EMBL/GenBank/DDBJ databases">
        <title>Sequencing the genomes of 1000 actinobacteria strains.</title>
        <authorList>
            <person name="Klenk H.-P."/>
        </authorList>
    </citation>
    <scope>NUCLEOTIDE SEQUENCE [LARGE SCALE GENOMIC DNA]</scope>
    <source>
        <strain evidence="9 10">DSM 18824</strain>
    </source>
</reference>
<feature type="transmembrane region" description="Helical" evidence="7">
    <location>
        <begin position="188"/>
        <end position="209"/>
    </location>
</feature>
<name>A0ABS4UIE1_9ACTN</name>
<evidence type="ECO:0000256" key="2">
    <source>
        <dbReference type="ARBA" id="ARBA00022448"/>
    </source>
</evidence>
<evidence type="ECO:0000256" key="5">
    <source>
        <dbReference type="ARBA" id="ARBA00022989"/>
    </source>
</evidence>
<dbReference type="Pfam" id="PF00528">
    <property type="entry name" value="BPD_transp_1"/>
    <property type="match status" value="1"/>
</dbReference>
<accession>A0ABS4UIE1</accession>
<evidence type="ECO:0000256" key="7">
    <source>
        <dbReference type="RuleBase" id="RU363032"/>
    </source>
</evidence>
<proteinExistence type="inferred from homology"/>
<organism evidence="9 10">
    <name type="scientific">Kribbella aluminosa</name>
    <dbReference type="NCBI Taxonomy" id="416017"/>
    <lineage>
        <taxon>Bacteria</taxon>
        <taxon>Bacillati</taxon>
        <taxon>Actinomycetota</taxon>
        <taxon>Actinomycetes</taxon>
        <taxon>Propionibacteriales</taxon>
        <taxon>Kribbellaceae</taxon>
        <taxon>Kribbella</taxon>
    </lineage>
</organism>
<keyword evidence="5 7" id="KW-1133">Transmembrane helix</keyword>
<feature type="transmembrane region" description="Helical" evidence="7">
    <location>
        <begin position="246"/>
        <end position="265"/>
    </location>
</feature>
<dbReference type="PANTHER" id="PTHR43744:SF8">
    <property type="entry name" value="SN-GLYCEROL-3-PHOSPHATE TRANSPORT SYSTEM PERMEASE PROTEIN UGPE"/>
    <property type="match status" value="1"/>
</dbReference>
<dbReference type="Gene3D" id="1.10.3720.10">
    <property type="entry name" value="MetI-like"/>
    <property type="match status" value="1"/>
</dbReference>
<comment type="caution">
    <text evidence="9">The sequence shown here is derived from an EMBL/GenBank/DDBJ whole genome shotgun (WGS) entry which is preliminary data.</text>
</comment>
<keyword evidence="10" id="KW-1185">Reference proteome</keyword>
<dbReference type="PROSITE" id="PS50928">
    <property type="entry name" value="ABC_TM1"/>
    <property type="match status" value="1"/>
</dbReference>
<protein>
    <submittedName>
        <fullName evidence="9">Raffinose/stachyose/melibiose transport system permease protein</fullName>
    </submittedName>
</protein>
<evidence type="ECO:0000259" key="8">
    <source>
        <dbReference type="PROSITE" id="PS50928"/>
    </source>
</evidence>
<feature type="transmembrane region" description="Helical" evidence="7">
    <location>
        <begin position="12"/>
        <end position="34"/>
    </location>
</feature>
<evidence type="ECO:0000256" key="4">
    <source>
        <dbReference type="ARBA" id="ARBA00022692"/>
    </source>
</evidence>
<evidence type="ECO:0000256" key="6">
    <source>
        <dbReference type="ARBA" id="ARBA00023136"/>
    </source>
</evidence>
<keyword evidence="3" id="KW-1003">Cell membrane</keyword>
<feature type="transmembrane region" description="Helical" evidence="7">
    <location>
        <begin position="78"/>
        <end position="100"/>
    </location>
</feature>
<feature type="domain" description="ABC transmembrane type-1" evidence="8">
    <location>
        <begin position="74"/>
        <end position="265"/>
    </location>
</feature>
<dbReference type="CDD" id="cd06261">
    <property type="entry name" value="TM_PBP2"/>
    <property type="match status" value="1"/>
</dbReference>
<sequence length="280" mass="31459">MSLHQATRVRSWLRHGTLTAIAIVWIAVPFWFLIVNSFKTEAEASVLSIAWPDRWNIVNNYRTVIVQGSYFRGLANSFIIAVPTILAVLLLGSMAAWIYARSHRRTVRFLYYASILSILLPPGIIPTIYLLMQLNLEGSRLGFMLALTGTRLGIVIFMVTGFVSAIPRDIEQSAFLDGASRIRTYWHVILPMITPVLFVGAVFLSISVWNEFFLSIYLLPDPDMATLPLTLYKFASSSQFTLKWNLVFAQVILSNIPLLIVYVIFQKRVIGGLSEGALNG</sequence>
<evidence type="ECO:0000313" key="9">
    <source>
        <dbReference type="EMBL" id="MBP2351427.1"/>
    </source>
</evidence>